<evidence type="ECO:0000313" key="4">
    <source>
        <dbReference type="EMBL" id="KEH22793.1"/>
    </source>
</evidence>
<dbReference type="GO" id="GO:0004519">
    <property type="term" value="F:endonuclease activity"/>
    <property type="evidence" value="ECO:0007669"/>
    <property type="project" value="UniProtKB-KW"/>
</dbReference>
<reference evidence="5" key="3">
    <citation type="submission" date="2015-04" db="UniProtKB">
        <authorList>
            <consortium name="EnsemblPlants"/>
        </authorList>
    </citation>
    <scope>IDENTIFICATION</scope>
    <source>
        <strain evidence="5">cv. Jemalong A17</strain>
    </source>
</reference>
<keyword evidence="6" id="KW-1185">Reference proteome</keyword>
<evidence type="ECO:0000256" key="1">
    <source>
        <dbReference type="SAM" id="MobiDB-lite"/>
    </source>
</evidence>
<dbReference type="STRING" id="3880.A0A072U0W3"/>
<organism evidence="4 6">
    <name type="scientific">Medicago truncatula</name>
    <name type="common">Barrel medic</name>
    <name type="synonym">Medicago tribuloides</name>
    <dbReference type="NCBI Taxonomy" id="3880"/>
    <lineage>
        <taxon>Eukaryota</taxon>
        <taxon>Viridiplantae</taxon>
        <taxon>Streptophyta</taxon>
        <taxon>Embryophyta</taxon>
        <taxon>Tracheophyta</taxon>
        <taxon>Spermatophyta</taxon>
        <taxon>Magnoliopsida</taxon>
        <taxon>eudicotyledons</taxon>
        <taxon>Gunneridae</taxon>
        <taxon>Pentapetalae</taxon>
        <taxon>rosids</taxon>
        <taxon>fabids</taxon>
        <taxon>Fabales</taxon>
        <taxon>Fabaceae</taxon>
        <taxon>Papilionoideae</taxon>
        <taxon>50 kb inversion clade</taxon>
        <taxon>NPAAA clade</taxon>
        <taxon>Hologalegina</taxon>
        <taxon>IRL clade</taxon>
        <taxon>Trifolieae</taxon>
        <taxon>Medicago</taxon>
    </lineage>
</organism>
<dbReference type="EMBL" id="CM001223">
    <property type="protein sequence ID" value="KEH22793.1"/>
    <property type="molecule type" value="Genomic_DNA"/>
</dbReference>
<keyword evidence="4" id="KW-0378">Hydrolase</keyword>
<proteinExistence type="predicted"/>
<name>A0A072U0W3_MEDTR</name>
<sequence length="699" mass="78731">MIDGRVYPIRFIEDLEFGFAEDACLAEYDEDSNSHCSNPACMQEEEPLVDALVHQMQEDWVKHYVDVKEVDESDIFKPMHSKVEHEDVKENSSSTTAKPIAVSAIEIGVDGKSKVAKNTRPTKRFKGKSSKSSSSTSSCKKIGVSLSAGSENSSNSKDWENWMVLHGDAKGMEDDIADVGESIGIRCRNSFQILSRKGGTAGGGELVVAMKILSVNIRGLGAAEKKREVRRLVLERKPTVLCIQESKLEVVSEVLCRSLWGSGPMAFSFKPSVGASGGIITVWDSSVLDVWVTVNIVNCLIVKGRFLKNSELFCLANTYAPCDNRGRQDLWDVLSNLIQVHDEAAWCILGDFNVVRSSEERRGRADNSSYGDYAPFNQFIDGRNFTWYRGDGVSMSRLDRFLLSEAWVSMFPNCIQMALSRSLSDHCPLLLTIDDDNWGPKPLRMLQCWSDIPGYGDFVKEKWHSIQVQGWRGFILKEKLKELKHCLRSWHLNHTLNIDSKIQEAQDRMAVLDALGENNSLGDQEVAEIHMLSADILAYSKLQTSMQWQKSRVNWLKAGDANSKFFHGIMASRKRVNSIISVLVDGVSIEGVEPVRQTVFQHFQNHFKRNTQVRPDIGGLVFKSLSGTEGADLVKPFLMEEIKAAVWDCDSFKSPGPDGIHLGFFKEFWEILKVDLLNFFAEFYCNAHFRLIVYLIEFR</sequence>
<dbReference type="Pfam" id="PF03372">
    <property type="entry name" value="Exo_endo_phos"/>
    <property type="match status" value="1"/>
</dbReference>
<dbReference type="EnsemblPlants" id="KEH22793">
    <property type="protein sequence ID" value="KEH22793"/>
    <property type="gene ID" value="MTR_7g057490"/>
</dbReference>
<dbReference type="HOGENOM" id="CLU_426660_0_0_1"/>
<dbReference type="EnsemblPlants" id="KEH22791">
    <property type="protein sequence ID" value="KEH22791"/>
    <property type="gene ID" value="MTR_7g057470"/>
</dbReference>
<dbReference type="PANTHER" id="PTHR33710">
    <property type="entry name" value="BNAC02G09200D PROTEIN"/>
    <property type="match status" value="1"/>
</dbReference>
<dbReference type="SUPFAM" id="SSF56219">
    <property type="entry name" value="DNase I-like"/>
    <property type="match status" value="1"/>
</dbReference>
<reference evidence="4 6" key="2">
    <citation type="journal article" date="2014" name="BMC Genomics">
        <title>An improved genome release (version Mt4.0) for the model legume Medicago truncatula.</title>
        <authorList>
            <person name="Tang H."/>
            <person name="Krishnakumar V."/>
            <person name="Bidwell S."/>
            <person name="Rosen B."/>
            <person name="Chan A."/>
            <person name="Zhou S."/>
            <person name="Gentzbittel L."/>
            <person name="Childs K.L."/>
            <person name="Yandell M."/>
            <person name="Gundlach H."/>
            <person name="Mayer K.F."/>
            <person name="Schwartz D.C."/>
            <person name="Town C.D."/>
        </authorList>
    </citation>
    <scope>GENOME REANNOTATION</scope>
    <source>
        <strain evidence="4">A17</strain>
        <strain evidence="5 6">cv. Jemalong A17</strain>
    </source>
</reference>
<dbReference type="AlphaFoldDB" id="A0A072U0W3"/>
<feature type="compositionally biased region" description="Low complexity" evidence="1">
    <location>
        <begin position="130"/>
        <end position="156"/>
    </location>
</feature>
<feature type="domain" description="Endonuclease/exonuclease/phosphatase" evidence="2">
    <location>
        <begin position="213"/>
        <end position="426"/>
    </location>
</feature>
<gene>
    <name evidence="3" type="ordered locus">MTR_7g057470</name>
    <name evidence="4" type="ordered locus">MTR_7g057490</name>
</gene>
<protein>
    <submittedName>
        <fullName evidence="4">Endonuclease/exonuclease/phosphatase family protein</fullName>
    </submittedName>
</protein>
<reference evidence="4 6" key="1">
    <citation type="journal article" date="2011" name="Nature">
        <title>The Medicago genome provides insight into the evolution of rhizobial symbioses.</title>
        <authorList>
            <person name="Young N.D."/>
            <person name="Debelle F."/>
            <person name="Oldroyd G.E."/>
            <person name="Geurts R."/>
            <person name="Cannon S.B."/>
            <person name="Udvardi M.K."/>
            <person name="Benedito V.A."/>
            <person name="Mayer K.F."/>
            <person name="Gouzy J."/>
            <person name="Schoof H."/>
            <person name="Van de Peer Y."/>
            <person name="Proost S."/>
            <person name="Cook D.R."/>
            <person name="Meyers B.C."/>
            <person name="Spannagl M."/>
            <person name="Cheung F."/>
            <person name="De Mita S."/>
            <person name="Krishnakumar V."/>
            <person name="Gundlach H."/>
            <person name="Zhou S."/>
            <person name="Mudge J."/>
            <person name="Bharti A.K."/>
            <person name="Murray J.D."/>
            <person name="Naoumkina M.A."/>
            <person name="Rosen B."/>
            <person name="Silverstein K.A."/>
            <person name="Tang H."/>
            <person name="Rombauts S."/>
            <person name="Zhao P.X."/>
            <person name="Zhou P."/>
            <person name="Barbe V."/>
            <person name="Bardou P."/>
            <person name="Bechner M."/>
            <person name="Bellec A."/>
            <person name="Berger A."/>
            <person name="Berges H."/>
            <person name="Bidwell S."/>
            <person name="Bisseling T."/>
            <person name="Choisne N."/>
            <person name="Couloux A."/>
            <person name="Denny R."/>
            <person name="Deshpande S."/>
            <person name="Dai X."/>
            <person name="Doyle J.J."/>
            <person name="Dudez A.M."/>
            <person name="Farmer A.D."/>
            <person name="Fouteau S."/>
            <person name="Franken C."/>
            <person name="Gibelin C."/>
            <person name="Gish J."/>
            <person name="Goldstein S."/>
            <person name="Gonzalez A.J."/>
            <person name="Green P.J."/>
            <person name="Hallab A."/>
            <person name="Hartog M."/>
            <person name="Hua A."/>
            <person name="Humphray S.J."/>
            <person name="Jeong D.H."/>
            <person name="Jing Y."/>
            <person name="Jocker A."/>
            <person name="Kenton S.M."/>
            <person name="Kim D.J."/>
            <person name="Klee K."/>
            <person name="Lai H."/>
            <person name="Lang C."/>
            <person name="Lin S."/>
            <person name="Macmil S.L."/>
            <person name="Magdelenat G."/>
            <person name="Matthews L."/>
            <person name="McCorrison J."/>
            <person name="Monaghan E.L."/>
            <person name="Mun J.H."/>
            <person name="Najar F.Z."/>
            <person name="Nicholson C."/>
            <person name="Noirot C."/>
            <person name="O'Bleness M."/>
            <person name="Paule C.R."/>
            <person name="Poulain J."/>
            <person name="Prion F."/>
            <person name="Qin B."/>
            <person name="Qu C."/>
            <person name="Retzel E.F."/>
            <person name="Riddle C."/>
            <person name="Sallet E."/>
            <person name="Samain S."/>
            <person name="Samson N."/>
            <person name="Sanders I."/>
            <person name="Saurat O."/>
            <person name="Scarpelli C."/>
            <person name="Schiex T."/>
            <person name="Segurens B."/>
            <person name="Severin A.J."/>
            <person name="Sherrier D.J."/>
            <person name="Shi R."/>
            <person name="Sims S."/>
            <person name="Singer S.R."/>
            <person name="Sinharoy S."/>
            <person name="Sterck L."/>
            <person name="Viollet A."/>
            <person name="Wang B.B."/>
            <person name="Wang K."/>
            <person name="Wang M."/>
            <person name="Wang X."/>
            <person name="Warfsmann J."/>
            <person name="Weissenbach J."/>
            <person name="White D.D."/>
            <person name="White J.D."/>
            <person name="Wiley G.B."/>
            <person name="Wincker P."/>
            <person name="Xing Y."/>
            <person name="Yang L."/>
            <person name="Yao Z."/>
            <person name="Ying F."/>
            <person name="Zhai J."/>
            <person name="Zhou L."/>
            <person name="Zuber A."/>
            <person name="Denarie J."/>
            <person name="Dixon R.A."/>
            <person name="May G.D."/>
            <person name="Schwartz D.C."/>
            <person name="Rogers J."/>
            <person name="Quetier F."/>
            <person name="Town C.D."/>
            <person name="Roe B.A."/>
        </authorList>
    </citation>
    <scope>NUCLEOTIDE SEQUENCE [LARGE SCALE GENOMIC DNA]</scope>
    <source>
        <strain evidence="4">A17</strain>
        <strain evidence="5 6">cv. Jemalong A17</strain>
    </source>
</reference>
<evidence type="ECO:0000313" key="3">
    <source>
        <dbReference type="EMBL" id="KEH22791.1"/>
    </source>
</evidence>
<evidence type="ECO:0000259" key="2">
    <source>
        <dbReference type="Pfam" id="PF03372"/>
    </source>
</evidence>
<dbReference type="InterPro" id="IPR036691">
    <property type="entry name" value="Endo/exonu/phosph_ase_sf"/>
</dbReference>
<feature type="region of interest" description="Disordered" evidence="1">
    <location>
        <begin position="116"/>
        <end position="157"/>
    </location>
</feature>
<accession>A0A072U0W3</accession>
<dbReference type="InterPro" id="IPR005135">
    <property type="entry name" value="Endo/exonuclease/phosphatase"/>
</dbReference>
<keyword evidence="4" id="KW-0540">Nuclease</keyword>
<evidence type="ECO:0000313" key="6">
    <source>
        <dbReference type="Proteomes" id="UP000002051"/>
    </source>
</evidence>
<dbReference type="PANTHER" id="PTHR33710:SF64">
    <property type="entry name" value="ENDONUCLEASE_EXONUCLEASE_PHOSPHATASE DOMAIN-CONTAINING PROTEIN"/>
    <property type="match status" value="1"/>
</dbReference>
<evidence type="ECO:0000313" key="5">
    <source>
        <dbReference type="EnsemblPlants" id="KEH22791"/>
    </source>
</evidence>
<dbReference type="Gene3D" id="3.60.10.10">
    <property type="entry name" value="Endonuclease/exonuclease/phosphatase"/>
    <property type="match status" value="1"/>
</dbReference>
<dbReference type="EMBL" id="CM001223">
    <property type="protein sequence ID" value="KEH22791.1"/>
    <property type="molecule type" value="Genomic_DNA"/>
</dbReference>
<keyword evidence="4" id="KW-0255">Endonuclease</keyword>
<feature type="compositionally biased region" description="Basic residues" evidence="1">
    <location>
        <begin position="116"/>
        <end position="129"/>
    </location>
</feature>
<dbReference type="Proteomes" id="UP000002051">
    <property type="component" value="Unassembled WGS sequence"/>
</dbReference>